<organism evidence="1">
    <name type="scientific">hot springs metagenome</name>
    <dbReference type="NCBI Taxonomy" id="433727"/>
    <lineage>
        <taxon>unclassified sequences</taxon>
        <taxon>metagenomes</taxon>
        <taxon>ecological metagenomes</taxon>
    </lineage>
</organism>
<protein>
    <submittedName>
        <fullName evidence="1">DUF523 domain-containing protein</fullName>
    </submittedName>
</protein>
<reference evidence="1" key="1">
    <citation type="submission" date="2019-10" db="EMBL/GenBank/DDBJ databases">
        <title>Metagenomic sequencing of thiosulfate-disproportionating enrichment culture.</title>
        <authorList>
            <person name="Umezawa K."/>
            <person name="Kojima H."/>
            <person name="Fukui M."/>
        </authorList>
    </citation>
    <scope>NUCLEOTIDE SEQUENCE</scope>
    <source>
        <strain evidence="1">45J</strain>
    </source>
</reference>
<name>A0A5J4L2Z8_9ZZZZ</name>
<dbReference type="EMBL" id="BLAB01000001">
    <property type="protein sequence ID" value="GER93157.1"/>
    <property type="molecule type" value="Genomic_DNA"/>
</dbReference>
<dbReference type="PANTHER" id="PTHR30087">
    <property type="entry name" value="INNER MEMBRANE PROTEIN"/>
    <property type="match status" value="1"/>
</dbReference>
<dbReference type="Pfam" id="PF04463">
    <property type="entry name" value="2-thiour_desulf"/>
    <property type="match status" value="1"/>
</dbReference>
<comment type="caution">
    <text evidence="1">The sequence shown here is derived from an EMBL/GenBank/DDBJ whole genome shotgun (WGS) entry which is preliminary data.</text>
</comment>
<sequence>MIIVSACLAGFNTRYDNTNCIHPEIVKLVASGNAIPLCPEQLGGLSTPRPTISFINGDGYALLMGKNRVIAIGSDGINYSQNLLNGANEVLRIVKMYNIKKAILKNASPSCGVSRVLVNSKKVDGCGVTTAMLKEIGIMIETVE</sequence>
<evidence type="ECO:0000313" key="1">
    <source>
        <dbReference type="EMBL" id="GER93157.1"/>
    </source>
</evidence>
<accession>A0A5J4L2Z8</accession>
<dbReference type="PANTHER" id="PTHR30087:SF1">
    <property type="entry name" value="HYPOTHETICAL CYTOSOLIC PROTEIN"/>
    <property type="match status" value="1"/>
</dbReference>
<dbReference type="AlphaFoldDB" id="A0A5J4L2Z8"/>
<proteinExistence type="predicted"/>
<gene>
    <name evidence="1" type="ORF">A45J_0890</name>
</gene>
<dbReference type="InterPro" id="IPR007553">
    <property type="entry name" value="2-thiour_desulf"/>
</dbReference>